<accession>A0A7J7UJG6</accession>
<sequence length="127" mass="14564">MFPGSNLLGDPVSISLLGVSLFLHVTRVSVSICVSVSWLLKQGYYATYYATLQKCEEENINRQTALWKHRRLSSINKWLHPLYLLGQESSYQITLLWRDLVLLLPAHHRQLGKAITSMTIMNFTSQN</sequence>
<dbReference type="EMBL" id="JACAGC010000016">
    <property type="protein sequence ID" value="KAF6313025.1"/>
    <property type="molecule type" value="Genomic_DNA"/>
</dbReference>
<comment type="caution">
    <text evidence="1">The sequence shown here is derived from an EMBL/GenBank/DDBJ whole genome shotgun (WGS) entry which is preliminary data.</text>
</comment>
<evidence type="ECO:0000313" key="1">
    <source>
        <dbReference type="EMBL" id="KAF6313025.1"/>
    </source>
</evidence>
<dbReference type="Proteomes" id="UP000585614">
    <property type="component" value="Unassembled WGS sequence"/>
</dbReference>
<proteinExistence type="predicted"/>
<evidence type="ECO:0000313" key="2">
    <source>
        <dbReference type="Proteomes" id="UP000585614"/>
    </source>
</evidence>
<protein>
    <submittedName>
        <fullName evidence="1">Uncharacterized protein</fullName>
    </submittedName>
</protein>
<organism evidence="1 2">
    <name type="scientific">Rhinolophus ferrumequinum</name>
    <name type="common">Greater horseshoe bat</name>
    <dbReference type="NCBI Taxonomy" id="59479"/>
    <lineage>
        <taxon>Eukaryota</taxon>
        <taxon>Metazoa</taxon>
        <taxon>Chordata</taxon>
        <taxon>Craniata</taxon>
        <taxon>Vertebrata</taxon>
        <taxon>Euteleostomi</taxon>
        <taxon>Mammalia</taxon>
        <taxon>Eutheria</taxon>
        <taxon>Laurasiatheria</taxon>
        <taxon>Chiroptera</taxon>
        <taxon>Yinpterochiroptera</taxon>
        <taxon>Rhinolophoidea</taxon>
        <taxon>Rhinolophidae</taxon>
        <taxon>Rhinolophinae</taxon>
        <taxon>Rhinolophus</taxon>
    </lineage>
</organism>
<dbReference type="AlphaFoldDB" id="A0A7J7UJG6"/>
<gene>
    <name evidence="1" type="ORF">mRhiFer1_008556</name>
</gene>
<reference evidence="1 2" key="1">
    <citation type="journal article" date="2020" name="Nature">
        <title>Six reference-quality genomes reveal evolution of bat adaptations.</title>
        <authorList>
            <person name="Jebb D."/>
            <person name="Huang Z."/>
            <person name="Pippel M."/>
            <person name="Hughes G.M."/>
            <person name="Lavrichenko K."/>
            <person name="Devanna P."/>
            <person name="Winkler S."/>
            <person name="Jermiin L.S."/>
            <person name="Skirmuntt E.C."/>
            <person name="Katzourakis A."/>
            <person name="Burkitt-Gray L."/>
            <person name="Ray D.A."/>
            <person name="Sullivan K.A.M."/>
            <person name="Roscito J.G."/>
            <person name="Kirilenko B.M."/>
            <person name="Davalos L.M."/>
            <person name="Corthals A.P."/>
            <person name="Power M.L."/>
            <person name="Jones G."/>
            <person name="Ransome R.D."/>
            <person name="Dechmann D.K.N."/>
            <person name="Locatelli A.G."/>
            <person name="Puechmaille S.J."/>
            <person name="Fedrigo O."/>
            <person name="Jarvis E.D."/>
            <person name="Hiller M."/>
            <person name="Vernes S.C."/>
            <person name="Myers E.W."/>
            <person name="Teeling E.C."/>
        </authorList>
    </citation>
    <scope>NUCLEOTIDE SEQUENCE [LARGE SCALE GENOMIC DNA]</scope>
    <source>
        <strain evidence="1">MRhiFer1</strain>
        <tissue evidence="1">Lung</tissue>
    </source>
</reference>
<name>A0A7J7UJG6_RHIFE</name>